<organism evidence="2 3">
    <name type="scientific">Trueperella bonasi</name>
    <dbReference type="NCBI Taxonomy" id="312286"/>
    <lineage>
        <taxon>Bacteria</taxon>
        <taxon>Bacillati</taxon>
        <taxon>Actinomycetota</taxon>
        <taxon>Actinomycetes</taxon>
        <taxon>Actinomycetales</taxon>
        <taxon>Actinomycetaceae</taxon>
        <taxon>Trueperella</taxon>
    </lineage>
</organism>
<reference evidence="2 3" key="1">
    <citation type="submission" date="2023-07" db="EMBL/GenBank/DDBJ databases">
        <title>Sequencing the genomes of 1000 actinobacteria strains.</title>
        <authorList>
            <person name="Klenk H.-P."/>
        </authorList>
    </citation>
    <scope>NUCLEOTIDE SEQUENCE [LARGE SCALE GENOMIC DNA]</scope>
    <source>
        <strain evidence="2 3">DSM 17163</strain>
    </source>
</reference>
<dbReference type="PANTHER" id="PTHR35007">
    <property type="entry name" value="INTEGRAL MEMBRANE PROTEIN-RELATED"/>
    <property type="match status" value="1"/>
</dbReference>
<proteinExistence type="predicted"/>
<keyword evidence="1" id="KW-0472">Membrane</keyword>
<feature type="transmembrane region" description="Helical" evidence="1">
    <location>
        <begin position="161"/>
        <end position="185"/>
    </location>
</feature>
<sequence length="222" mass="23928">MIWIGLLILVAYVTVPRVRVARERKIREKPVRKARKPIDMGAIVTEVASRLRSGASPERAWEQTLQHAGLDPGEKVLDEYGVPCALRRLGELNWRERRKVGVDDVVVHTLPATFAVCTMSYRTGAPMAEVLDACAEGITESGEARSARDIALAGPLASARMLAALPVFGLALGFALGANPIGFLFGTGLGRLALVAGIGFEVAGVMWTVKLVREARAAEEEQ</sequence>
<feature type="transmembrane region" description="Helical" evidence="1">
    <location>
        <begin position="192"/>
        <end position="209"/>
    </location>
</feature>
<dbReference type="RefSeq" id="WP_307682475.1">
    <property type="nucleotide sequence ID" value="NZ_JAUSQX010000001.1"/>
</dbReference>
<gene>
    <name evidence="2" type="ORF">J2S70_000825</name>
</gene>
<comment type="caution">
    <text evidence="2">The sequence shown here is derived from an EMBL/GenBank/DDBJ whole genome shotgun (WGS) entry which is preliminary data.</text>
</comment>
<dbReference type="EMBL" id="JAUSQX010000001">
    <property type="protein sequence ID" value="MDP9806243.1"/>
    <property type="molecule type" value="Genomic_DNA"/>
</dbReference>
<dbReference type="PANTHER" id="PTHR35007:SF4">
    <property type="entry name" value="CONSERVED TRANSMEMBRANE PROTEIN-RELATED"/>
    <property type="match status" value="1"/>
</dbReference>
<protein>
    <submittedName>
        <fullName evidence="2">Tight adherence protein B</fullName>
    </submittedName>
</protein>
<accession>A0ABT9NFS0</accession>
<name>A0ABT9NFS0_9ACTO</name>
<keyword evidence="1" id="KW-0812">Transmembrane</keyword>
<evidence type="ECO:0000313" key="3">
    <source>
        <dbReference type="Proteomes" id="UP001243212"/>
    </source>
</evidence>
<keyword evidence="1" id="KW-1133">Transmembrane helix</keyword>
<dbReference type="Proteomes" id="UP001243212">
    <property type="component" value="Unassembled WGS sequence"/>
</dbReference>
<evidence type="ECO:0000313" key="2">
    <source>
        <dbReference type="EMBL" id="MDP9806243.1"/>
    </source>
</evidence>
<keyword evidence="3" id="KW-1185">Reference proteome</keyword>
<evidence type="ECO:0000256" key="1">
    <source>
        <dbReference type="SAM" id="Phobius"/>
    </source>
</evidence>